<evidence type="ECO:0000256" key="1">
    <source>
        <dbReference type="SAM" id="MobiDB-lite"/>
    </source>
</evidence>
<dbReference type="SUPFAM" id="SSF53901">
    <property type="entry name" value="Thiolase-like"/>
    <property type="match status" value="2"/>
</dbReference>
<dbReference type="EMBL" id="FNTL01000004">
    <property type="protein sequence ID" value="SED55970.1"/>
    <property type="molecule type" value="Genomic_DNA"/>
</dbReference>
<reference evidence="4" key="1">
    <citation type="submission" date="2016-10" db="EMBL/GenBank/DDBJ databases">
        <authorList>
            <person name="Varghese N."/>
        </authorList>
    </citation>
    <scope>NUCLEOTIDE SEQUENCE [LARGE SCALE GENOMIC DNA]</scope>
    <source>
        <strain evidence="4">DSM 44719</strain>
    </source>
</reference>
<dbReference type="SUPFAM" id="SSF50249">
    <property type="entry name" value="Nucleic acid-binding proteins"/>
    <property type="match status" value="1"/>
</dbReference>
<name>A0A1H5BPN6_RHOJO</name>
<evidence type="ECO:0000259" key="2">
    <source>
        <dbReference type="Pfam" id="PF01796"/>
    </source>
</evidence>
<dbReference type="AlphaFoldDB" id="A0A1H5BPN6"/>
<dbReference type="Proteomes" id="UP000183407">
    <property type="component" value="Unassembled WGS sequence"/>
</dbReference>
<feature type="region of interest" description="Disordered" evidence="1">
    <location>
        <begin position="334"/>
        <end position="356"/>
    </location>
</feature>
<sequence>MSTSPIGVTGYGVHLPVWRVQRKDIGSALGASGGRGTRAVAGYDEDSTSMGVEAGLPALAGAAAPAGLVFATATPAYADKTNAAIVHAALALDQSVPAWDFAGASRSGMGALSAAADAAAAGRPTLAVLSDIRTGLPGSAEERDGGDGASAVLFGSGDGVVAELIGRGSASAEFLDRWRVPGETASKVWEERFAEGIYRELALDAVDAALKDAGLTRADLDRVGVAGLHRRAVGVVTKTLAADAAVIDDLASAVGATGTAQPGILLASALDDAAPGETILIVQLGDGADAVVLRTTAALATYRDARTSPGVTEQIGYGRTIGYQRFLTWRGFLRRETPRRPDPDRPAAPPSSRNSQWKFGLAGSRCTECGTRHMPAIRVCRSCKAVDRMERERIAGERGTIATYQADLLAYTLSPPLIGAAIDFDGGGRLMCEITDADAAALKIGDPVEMTFRRFYTTSDGVHNYFWKARPARGAVAATKEA</sequence>
<organism evidence="3 4">
    <name type="scientific">Rhodococcus jostii</name>
    <dbReference type="NCBI Taxonomy" id="132919"/>
    <lineage>
        <taxon>Bacteria</taxon>
        <taxon>Bacillati</taxon>
        <taxon>Actinomycetota</taxon>
        <taxon>Actinomycetes</taxon>
        <taxon>Mycobacteriales</taxon>
        <taxon>Nocardiaceae</taxon>
        <taxon>Rhodococcus</taxon>
    </lineage>
</organism>
<feature type="domain" description="ChsH2 C-terminal OB-fold" evidence="2">
    <location>
        <begin position="396"/>
        <end position="453"/>
    </location>
</feature>
<dbReference type="InterPro" id="IPR016039">
    <property type="entry name" value="Thiolase-like"/>
</dbReference>
<evidence type="ECO:0000313" key="3">
    <source>
        <dbReference type="EMBL" id="SED55970.1"/>
    </source>
</evidence>
<dbReference type="RefSeq" id="WP_073359097.1">
    <property type="nucleotide sequence ID" value="NZ_FNTL01000004.1"/>
</dbReference>
<dbReference type="GO" id="GO:0016746">
    <property type="term" value="F:acyltransferase activity"/>
    <property type="evidence" value="ECO:0007669"/>
    <property type="project" value="InterPro"/>
</dbReference>
<evidence type="ECO:0000313" key="4">
    <source>
        <dbReference type="Proteomes" id="UP000183407"/>
    </source>
</evidence>
<dbReference type="InterPro" id="IPR012340">
    <property type="entry name" value="NA-bd_OB-fold"/>
</dbReference>
<dbReference type="InterPro" id="IPR002878">
    <property type="entry name" value="ChsH2_C"/>
</dbReference>
<dbReference type="OrthoDB" id="8771453at2"/>
<accession>A0A1H5BPN6</accession>
<feature type="compositionally biased region" description="Basic and acidic residues" evidence="1">
    <location>
        <begin position="334"/>
        <end position="345"/>
    </location>
</feature>
<protein>
    <submittedName>
        <fullName evidence="3">3-hydroxy-3-methylglutaryl CoA synthase</fullName>
    </submittedName>
</protein>
<gene>
    <name evidence="3" type="ORF">SAMN04490220_4834</name>
</gene>
<proteinExistence type="predicted"/>
<dbReference type="Pfam" id="PF01796">
    <property type="entry name" value="OB_ChsH2_C"/>
    <property type="match status" value="1"/>
</dbReference>
<dbReference type="Gene3D" id="3.40.47.10">
    <property type="match status" value="1"/>
</dbReference>